<dbReference type="HAMAP" id="MF_00422">
    <property type="entry name" value="SecE"/>
    <property type="match status" value="1"/>
</dbReference>
<dbReference type="PROSITE" id="PS01067">
    <property type="entry name" value="SECE_SEC61G"/>
    <property type="match status" value="1"/>
</dbReference>
<dbReference type="EMBL" id="AP022570">
    <property type="protein sequence ID" value="BBX50483.1"/>
    <property type="molecule type" value="Genomic_DNA"/>
</dbReference>
<dbReference type="GO" id="GO:0009306">
    <property type="term" value="P:protein secretion"/>
    <property type="evidence" value="ECO:0007669"/>
    <property type="project" value="UniProtKB-UniRule"/>
</dbReference>
<dbReference type="Pfam" id="PF00584">
    <property type="entry name" value="SecE"/>
    <property type="match status" value="1"/>
</dbReference>
<evidence type="ECO:0000313" key="12">
    <source>
        <dbReference type="Proteomes" id="UP000466785"/>
    </source>
</evidence>
<evidence type="ECO:0000313" key="11">
    <source>
        <dbReference type="EMBL" id="BBX50483.1"/>
    </source>
</evidence>
<feature type="region of interest" description="Disordered" evidence="10">
    <location>
        <begin position="1"/>
        <end position="95"/>
    </location>
</feature>
<dbReference type="RefSeq" id="WP_163673146.1">
    <property type="nucleotide sequence ID" value="NZ_AP022570.1"/>
</dbReference>
<organism evidence="11 12">
    <name type="scientific">Mycolicibacterium poriferae</name>
    <dbReference type="NCBI Taxonomy" id="39694"/>
    <lineage>
        <taxon>Bacteria</taxon>
        <taxon>Bacillati</taxon>
        <taxon>Actinomycetota</taxon>
        <taxon>Actinomycetes</taxon>
        <taxon>Mycobacteriales</taxon>
        <taxon>Mycobacteriaceae</taxon>
        <taxon>Mycolicibacterium</taxon>
    </lineage>
</organism>
<comment type="subunit">
    <text evidence="9">Component of the Sec protein translocase complex. Heterotrimer consisting of SecY, SecE and SecG subunits. The heterotrimers can form oligomers, although 1 heterotrimer is thought to be able to translocate proteins. Interacts with the ribosome. Interacts with SecDF, and other proteins may be involved. Interacts with SecA.</text>
</comment>
<evidence type="ECO:0000256" key="4">
    <source>
        <dbReference type="ARBA" id="ARBA00022692"/>
    </source>
</evidence>
<evidence type="ECO:0000256" key="8">
    <source>
        <dbReference type="ARBA" id="ARBA00023136"/>
    </source>
</evidence>
<evidence type="ECO:0000256" key="7">
    <source>
        <dbReference type="ARBA" id="ARBA00023010"/>
    </source>
</evidence>
<dbReference type="InterPro" id="IPR001901">
    <property type="entry name" value="Translocase_SecE/Sec61-g"/>
</dbReference>
<sequence>MSDERDGAGSAGTDSGAATGAATDDGDNRSHSALVTRPQRPTGKRSRRVVDTPTDDVEDKPDTESGSSKDDGSKNGSKAVKKTARKPEDRPSSNPITYVVNFLKEVVGELRKVIWPNRKQMVNYTTVVLVFLAFMVAMIGFADLGLGKLVMLVFG</sequence>
<comment type="similarity">
    <text evidence="9">Belongs to the SecE/SEC61-gamma family.</text>
</comment>
<evidence type="ECO:0000256" key="5">
    <source>
        <dbReference type="ARBA" id="ARBA00022927"/>
    </source>
</evidence>
<keyword evidence="3 9" id="KW-1003">Cell membrane</keyword>
<evidence type="ECO:0000256" key="1">
    <source>
        <dbReference type="ARBA" id="ARBA00004370"/>
    </source>
</evidence>
<keyword evidence="7 9" id="KW-0811">Translocation</keyword>
<accession>A0A6N4V8R9</accession>
<dbReference type="InterPro" id="IPR038379">
    <property type="entry name" value="SecE_sf"/>
</dbReference>
<comment type="function">
    <text evidence="9">Essential subunit of the Sec protein translocation channel SecYEG. Clamps together the 2 halves of SecY. May contact the channel plug during translocation.</text>
</comment>
<name>A0A6N4V8R9_9MYCO</name>
<dbReference type="GO" id="GO:0065002">
    <property type="term" value="P:intracellular protein transmembrane transport"/>
    <property type="evidence" value="ECO:0007669"/>
    <property type="project" value="UniProtKB-UniRule"/>
</dbReference>
<feature type="compositionally biased region" description="Low complexity" evidence="10">
    <location>
        <begin position="11"/>
        <end position="23"/>
    </location>
</feature>
<evidence type="ECO:0000256" key="3">
    <source>
        <dbReference type="ARBA" id="ARBA00022475"/>
    </source>
</evidence>
<gene>
    <name evidence="9 11" type="primary">secE</name>
    <name evidence="11" type="ORF">MPOR_15090</name>
</gene>
<dbReference type="Gene3D" id="1.20.5.1030">
    <property type="entry name" value="Preprotein translocase secy subunit"/>
    <property type="match status" value="1"/>
</dbReference>
<dbReference type="GO" id="GO:0043952">
    <property type="term" value="P:protein transport by the Sec complex"/>
    <property type="evidence" value="ECO:0007669"/>
    <property type="project" value="UniProtKB-UniRule"/>
</dbReference>
<evidence type="ECO:0000256" key="9">
    <source>
        <dbReference type="HAMAP-Rule" id="MF_00422"/>
    </source>
</evidence>
<evidence type="ECO:0000256" key="6">
    <source>
        <dbReference type="ARBA" id="ARBA00022989"/>
    </source>
</evidence>
<feature type="compositionally biased region" description="Basic and acidic residues" evidence="10">
    <location>
        <begin position="60"/>
        <end position="73"/>
    </location>
</feature>
<evidence type="ECO:0000256" key="10">
    <source>
        <dbReference type="SAM" id="MobiDB-lite"/>
    </source>
</evidence>
<feature type="transmembrane region" description="Helical" evidence="9">
    <location>
        <begin position="121"/>
        <end position="142"/>
    </location>
</feature>
<dbReference type="GO" id="GO:0006605">
    <property type="term" value="P:protein targeting"/>
    <property type="evidence" value="ECO:0007669"/>
    <property type="project" value="UniProtKB-UniRule"/>
</dbReference>
<dbReference type="NCBIfam" id="TIGR00964">
    <property type="entry name" value="secE_bact"/>
    <property type="match status" value="1"/>
</dbReference>
<dbReference type="GO" id="GO:0005886">
    <property type="term" value="C:plasma membrane"/>
    <property type="evidence" value="ECO:0007669"/>
    <property type="project" value="UniProtKB-SubCell"/>
</dbReference>
<proteinExistence type="inferred from homology"/>
<dbReference type="KEGG" id="mpof:MPOR_15090"/>
<dbReference type="AlphaFoldDB" id="A0A6N4V8R9"/>
<keyword evidence="5 9" id="KW-0653">Protein transport</keyword>
<reference evidence="11 12" key="1">
    <citation type="journal article" date="2019" name="Emerg. Microbes Infect.">
        <title>Comprehensive subspecies identification of 175 nontuberculous mycobacteria species based on 7547 genomic profiles.</title>
        <authorList>
            <person name="Matsumoto Y."/>
            <person name="Kinjo T."/>
            <person name="Motooka D."/>
            <person name="Nabeya D."/>
            <person name="Jung N."/>
            <person name="Uechi K."/>
            <person name="Horii T."/>
            <person name="Iida T."/>
            <person name="Fujita J."/>
            <person name="Nakamura S."/>
        </authorList>
    </citation>
    <scope>NUCLEOTIDE SEQUENCE [LARGE SCALE GENOMIC DNA]</scope>
    <source>
        <strain evidence="11 12">JCM 12603</strain>
    </source>
</reference>
<dbReference type="InterPro" id="IPR005807">
    <property type="entry name" value="SecE_bac"/>
</dbReference>
<keyword evidence="2 9" id="KW-0813">Transport</keyword>
<keyword evidence="12" id="KW-1185">Reference proteome</keyword>
<dbReference type="PANTHER" id="PTHR33910:SF1">
    <property type="entry name" value="PROTEIN TRANSLOCASE SUBUNIT SECE"/>
    <property type="match status" value="1"/>
</dbReference>
<comment type="subcellular location">
    <subcellularLocation>
        <location evidence="9">Cell membrane</location>
        <topology evidence="9">Single-pass membrane protein</topology>
    </subcellularLocation>
    <subcellularLocation>
        <location evidence="1">Membrane</location>
    </subcellularLocation>
</comment>
<dbReference type="PANTHER" id="PTHR33910">
    <property type="entry name" value="PROTEIN TRANSLOCASE SUBUNIT SECE"/>
    <property type="match status" value="1"/>
</dbReference>
<evidence type="ECO:0000256" key="2">
    <source>
        <dbReference type="ARBA" id="ARBA00022448"/>
    </source>
</evidence>
<keyword evidence="4 9" id="KW-0812">Transmembrane</keyword>
<dbReference type="GO" id="GO:0008320">
    <property type="term" value="F:protein transmembrane transporter activity"/>
    <property type="evidence" value="ECO:0007669"/>
    <property type="project" value="UniProtKB-UniRule"/>
</dbReference>
<keyword evidence="6 9" id="KW-1133">Transmembrane helix</keyword>
<protein>
    <recommendedName>
        <fullName evidence="9">Protein translocase subunit SecE</fullName>
    </recommendedName>
</protein>
<dbReference type="Proteomes" id="UP000466785">
    <property type="component" value="Chromosome"/>
</dbReference>
<keyword evidence="8 9" id="KW-0472">Membrane</keyword>